<keyword evidence="1" id="KW-1133">Transmembrane helix</keyword>
<organism evidence="2 3">
    <name type="scientific">Parastrongyloides trichosuri</name>
    <name type="common">Possum-specific nematode worm</name>
    <dbReference type="NCBI Taxonomy" id="131310"/>
    <lineage>
        <taxon>Eukaryota</taxon>
        <taxon>Metazoa</taxon>
        <taxon>Ecdysozoa</taxon>
        <taxon>Nematoda</taxon>
        <taxon>Chromadorea</taxon>
        <taxon>Rhabditida</taxon>
        <taxon>Tylenchina</taxon>
        <taxon>Panagrolaimomorpha</taxon>
        <taxon>Strongyloidoidea</taxon>
        <taxon>Strongyloididae</taxon>
        <taxon>Parastrongyloides</taxon>
    </lineage>
</organism>
<reference evidence="3" key="1">
    <citation type="submission" date="2017-02" db="UniProtKB">
        <authorList>
            <consortium name="WormBaseParasite"/>
        </authorList>
    </citation>
    <scope>IDENTIFICATION</scope>
</reference>
<dbReference type="Gene3D" id="1.20.1070.10">
    <property type="entry name" value="Rhodopsin 7-helix transmembrane proteins"/>
    <property type="match status" value="1"/>
</dbReference>
<evidence type="ECO:0000313" key="3">
    <source>
        <dbReference type="WBParaSite" id="PTRK_0000756100.1"/>
    </source>
</evidence>
<feature type="transmembrane region" description="Helical" evidence="1">
    <location>
        <begin position="129"/>
        <end position="150"/>
    </location>
</feature>
<feature type="transmembrane region" description="Helical" evidence="1">
    <location>
        <begin position="222"/>
        <end position="240"/>
    </location>
</feature>
<keyword evidence="1" id="KW-0812">Transmembrane</keyword>
<accession>A0A0N4ZI03</accession>
<dbReference type="Proteomes" id="UP000038045">
    <property type="component" value="Unplaced"/>
</dbReference>
<proteinExistence type="predicted"/>
<feature type="transmembrane region" description="Helical" evidence="1">
    <location>
        <begin position="89"/>
        <end position="109"/>
    </location>
</feature>
<protein>
    <submittedName>
        <fullName evidence="3">7TM_GPCR_Srx domain-containing protein</fullName>
    </submittedName>
</protein>
<dbReference type="AlphaFoldDB" id="A0A0N4ZI03"/>
<evidence type="ECO:0000256" key="1">
    <source>
        <dbReference type="SAM" id="Phobius"/>
    </source>
</evidence>
<dbReference type="SUPFAM" id="SSF81321">
    <property type="entry name" value="Family A G protein-coupled receptor-like"/>
    <property type="match status" value="1"/>
</dbReference>
<evidence type="ECO:0000313" key="2">
    <source>
        <dbReference type="Proteomes" id="UP000038045"/>
    </source>
</evidence>
<sequence>MTTTVFSPFNIFNYYQVGSIHLTITTFLIFFQILFFIVFYRLSKILNSTPFKIIKHHGILSFLQQICHLVTSIRTILGKVEEDLLNALTGSILNSSFMAGVALTFLLTLNRCDIIFNNCLFSRIDRKKFYKNGIIVCYIYLILLTIFYLFPCFQITFDTTDYQWLYTYYCPYSDIGSQFEGKSVLLLLGLSTILYIIMFLKLLHLRSLTTSTNIFEVKDIKLLAYLFMCIFSIALFEFFWEESDLDIFSSQVTSMIPQLIFIFISGSNTLFTFCFVKEIRNEALNILCCRHSNRVQNIINKPNTVRI</sequence>
<dbReference type="WBParaSite" id="PTRK_0000756100.1">
    <property type="protein sequence ID" value="PTRK_0000756100.1"/>
    <property type="gene ID" value="PTRK_0000756100"/>
</dbReference>
<keyword evidence="1" id="KW-0472">Membrane</keyword>
<feature type="transmembrane region" description="Helical" evidence="1">
    <location>
        <begin position="20"/>
        <end position="39"/>
    </location>
</feature>
<keyword evidence="2" id="KW-1185">Reference proteome</keyword>
<feature type="transmembrane region" description="Helical" evidence="1">
    <location>
        <begin position="255"/>
        <end position="276"/>
    </location>
</feature>
<feature type="transmembrane region" description="Helical" evidence="1">
    <location>
        <begin position="184"/>
        <end position="202"/>
    </location>
</feature>
<name>A0A0N4ZI03_PARTI</name>